<gene>
    <name evidence="1" type="ORF">FKR84_00750</name>
</gene>
<dbReference type="AlphaFoldDB" id="A0A507ZXV4"/>
<keyword evidence="2" id="KW-1185">Reference proteome</keyword>
<sequence>MKKDINIPPVKKVYMAAVRSYNQDFRTHDWHVYLINENNYALETVLIVSKGYDKKDTTSVMRHKLKVLPAKSFAKIELLQPDVLKLNNRFSVSFFTEEGMLHKDFVFKKNTIAESAVKTLPLIKEKGILAD</sequence>
<name>A0A507ZXV4_9FLAO</name>
<evidence type="ECO:0000313" key="2">
    <source>
        <dbReference type="Proteomes" id="UP000317169"/>
    </source>
</evidence>
<dbReference type="Proteomes" id="UP000317169">
    <property type="component" value="Unassembled WGS sequence"/>
</dbReference>
<dbReference type="InterPro" id="IPR036781">
    <property type="entry name" value="Smr_assoc-like_sf"/>
</dbReference>
<reference evidence="1 2" key="1">
    <citation type="submission" date="2019-06" db="EMBL/GenBank/DDBJ databases">
        <title>Flavibacter putida gen. nov., sp. nov., a novel marine bacterium of the family Flavobacteriaceae isolated from coastal seawater.</title>
        <authorList>
            <person name="Feng X."/>
        </authorList>
    </citation>
    <scope>NUCLEOTIDE SEQUENCE [LARGE SCALE GENOMIC DNA]</scope>
    <source>
        <strain evidence="1 2">PLHSN227</strain>
    </source>
</reference>
<dbReference type="RefSeq" id="WP_141420270.1">
    <property type="nucleotide sequence ID" value="NZ_VIAR01000001.1"/>
</dbReference>
<proteinExistence type="predicted"/>
<dbReference type="SUPFAM" id="SSF158949">
    <property type="entry name" value="Smr-associated domain-like"/>
    <property type="match status" value="1"/>
</dbReference>
<protein>
    <recommendedName>
        <fullName evidence="3">Phenylalanyl-tRNA synthetase subunit alpha</fullName>
    </recommendedName>
</protein>
<comment type="caution">
    <text evidence="1">The sequence shown here is derived from an EMBL/GenBank/DDBJ whole genome shotgun (WGS) entry which is preliminary data.</text>
</comment>
<accession>A0A507ZXV4</accession>
<evidence type="ECO:0008006" key="3">
    <source>
        <dbReference type="Google" id="ProtNLM"/>
    </source>
</evidence>
<dbReference type="OrthoDB" id="953239at2"/>
<organism evidence="1 2">
    <name type="scientific">Haloflavibacter putidus</name>
    <dbReference type="NCBI Taxonomy" id="2576776"/>
    <lineage>
        <taxon>Bacteria</taxon>
        <taxon>Pseudomonadati</taxon>
        <taxon>Bacteroidota</taxon>
        <taxon>Flavobacteriia</taxon>
        <taxon>Flavobacteriales</taxon>
        <taxon>Flavobacteriaceae</taxon>
        <taxon>Haloflavibacter</taxon>
    </lineage>
</organism>
<evidence type="ECO:0000313" key="1">
    <source>
        <dbReference type="EMBL" id="TQD40538.1"/>
    </source>
</evidence>
<dbReference type="EMBL" id="VIAR01000001">
    <property type="protein sequence ID" value="TQD40538.1"/>
    <property type="molecule type" value="Genomic_DNA"/>
</dbReference>